<dbReference type="OrthoDB" id="3912079at2759"/>
<dbReference type="EMBL" id="FJUY01000005">
    <property type="protein sequence ID" value="CZT18403.1"/>
    <property type="molecule type" value="Genomic_DNA"/>
</dbReference>
<protein>
    <submittedName>
        <fullName evidence="1">Uncharacterized protein</fullName>
    </submittedName>
</protein>
<name>A0A2D3VCZ5_9PEZI</name>
<gene>
    <name evidence="1" type="ORF">RCC_04247</name>
</gene>
<dbReference type="RefSeq" id="XP_023625293.1">
    <property type="nucleotide sequence ID" value="XM_023769525.1"/>
</dbReference>
<dbReference type="Proteomes" id="UP000225277">
    <property type="component" value="Unassembled WGS sequence"/>
</dbReference>
<evidence type="ECO:0000313" key="2">
    <source>
        <dbReference type="Proteomes" id="UP000225277"/>
    </source>
</evidence>
<proteinExistence type="predicted"/>
<reference evidence="1 2" key="1">
    <citation type="submission" date="2016-03" db="EMBL/GenBank/DDBJ databases">
        <authorList>
            <person name="Ploux O."/>
        </authorList>
    </citation>
    <scope>NUCLEOTIDE SEQUENCE [LARGE SCALE GENOMIC DNA]</scope>
    <source>
        <strain evidence="1 2">URUG2</strain>
    </source>
</reference>
<sequence length="562" mass="65446">MSEAVFGDAPSDFQEKLWTLCTKDHQGHPVELAWVLRDDNVPRYSKPSLPFQVYILDTAPRTIKFGNLPELLARWMDWASVFQPLQRTMCHFEIYRSPFPNVLACIDHQREEIKHRNSREGWSHLVENWADFYLCESCPWNMGYILVIDRDDWTAEGALHVKFAQTSHSQAITTDHAEQCTDLGPPISVHATRNRTTYEFFLTLLKRRRLFENGRKWHAKSASLVRSYGDEIEDFGEDYVDEQTFQTRLEQRRQEARKNREQRRTEYLAECVLSRTRLSTNEQLPGLIVHNYFDDMNWPVSNVWDARHNGRRPELSFTLYLADDTPPVSPQALYTLLHQDAPEDSSWSLDIVWQTTCISTAMQHYSYEAHGWPGRRATARHCLSKFRKQVFRRAVGHIFPEELLQNILDLSSMRRPRKEDLNPTYDSRPHVFMYLDAKSFCSGPQIVIADPQVINSKTITPDDEREVHLKAPWVSSDFADGFHTALEVSHWRSWATVADRLHTLWSLRASRSFKIEEQQLPYFVLDIQVADFCSPRPHGSVDAALRSRSTVPCYPSRLSSTV</sequence>
<accession>A0A2D3VCZ5</accession>
<dbReference type="AlphaFoldDB" id="A0A2D3VCZ5"/>
<organism evidence="1 2">
    <name type="scientific">Ramularia collo-cygni</name>
    <dbReference type="NCBI Taxonomy" id="112498"/>
    <lineage>
        <taxon>Eukaryota</taxon>
        <taxon>Fungi</taxon>
        <taxon>Dikarya</taxon>
        <taxon>Ascomycota</taxon>
        <taxon>Pezizomycotina</taxon>
        <taxon>Dothideomycetes</taxon>
        <taxon>Dothideomycetidae</taxon>
        <taxon>Mycosphaerellales</taxon>
        <taxon>Mycosphaerellaceae</taxon>
        <taxon>Ramularia</taxon>
    </lineage>
</organism>
<keyword evidence="2" id="KW-1185">Reference proteome</keyword>
<dbReference type="GeneID" id="35599424"/>
<evidence type="ECO:0000313" key="1">
    <source>
        <dbReference type="EMBL" id="CZT18403.1"/>
    </source>
</evidence>